<proteinExistence type="predicted"/>
<keyword evidence="2" id="KW-0378">Hydrolase</keyword>
<dbReference type="InterPro" id="IPR004860">
    <property type="entry name" value="LAGLIDADG_dom"/>
</dbReference>
<dbReference type="AlphaFoldDB" id="A0A6M4B2F8"/>
<dbReference type="PANTHER" id="PTHR36181">
    <property type="entry name" value="INTRON-ENCODED ENDONUCLEASE AI3-RELATED"/>
    <property type="match status" value="1"/>
</dbReference>
<feature type="domain" description="Homing endonuclease LAGLIDADG" evidence="1">
    <location>
        <begin position="171"/>
        <end position="287"/>
    </location>
</feature>
<feature type="domain" description="Homing endonuclease LAGLIDADG" evidence="1">
    <location>
        <begin position="46"/>
        <end position="145"/>
    </location>
</feature>
<keyword evidence="2" id="KW-0496">Mitochondrion</keyword>
<dbReference type="SUPFAM" id="SSF55608">
    <property type="entry name" value="Homing endonucleases"/>
    <property type="match status" value="2"/>
</dbReference>
<keyword evidence="2" id="KW-0540">Nuclease</keyword>
<dbReference type="EMBL" id="MT010927">
    <property type="protein sequence ID" value="QJQ35450.1"/>
    <property type="molecule type" value="Genomic_DNA"/>
</dbReference>
<organism evidence="2">
    <name type="scientific">Fusarium bactridioides</name>
    <dbReference type="NCBI Taxonomy" id="42668"/>
    <lineage>
        <taxon>Eukaryota</taxon>
        <taxon>Fungi</taxon>
        <taxon>Dikarya</taxon>
        <taxon>Ascomycota</taxon>
        <taxon>Pezizomycotina</taxon>
        <taxon>Sordariomycetes</taxon>
        <taxon>Hypocreomycetidae</taxon>
        <taxon>Hypocreales</taxon>
        <taxon>Nectriaceae</taxon>
        <taxon>Fusarium</taxon>
        <taxon>Fusarium fujikuroi species complex</taxon>
    </lineage>
</organism>
<sequence>MKNTLYYYLNIAQKIPSSEIGKALEMYTYNNNTTVFTDNNKLGYYLAGLLEGDGSISLPSLGVTSLNRILNPRIVFTSHINNIGMYAYIQSELGNIGRFQGASSSGENILRYIIGDKESIILFINLVHGKLRTPKNKRFNDLIQFINNKYDLSISESLLDNSSFTDNSWFTGFTEADGHFGIKHIERKDKSETRKRSVMAEPENVSLKFRLDQRLYDKATLSSMEPFMNSLALFLKANLKTYAVKNSEVLSVSVESIQNISFLVDYFNKYPLIGDKLNNFKKWEIVYNMIISKEHLTKEGRLKVRNLINKDQ</sequence>
<evidence type="ECO:0000313" key="2">
    <source>
        <dbReference type="EMBL" id="QJQ35450.1"/>
    </source>
</evidence>
<dbReference type="PANTHER" id="PTHR36181:SF1">
    <property type="entry name" value="LAGLIDADG ENDONUCLEASE"/>
    <property type="match status" value="1"/>
</dbReference>
<dbReference type="GO" id="GO:0005739">
    <property type="term" value="C:mitochondrion"/>
    <property type="evidence" value="ECO:0007669"/>
    <property type="project" value="UniProtKB-ARBA"/>
</dbReference>
<dbReference type="Pfam" id="PF00961">
    <property type="entry name" value="LAGLIDADG_1"/>
    <property type="match status" value="2"/>
</dbReference>
<gene>
    <name evidence="2" type="primary">iorf312</name>
</gene>
<name>A0A6M4B2F8_9HYPO</name>
<dbReference type="GO" id="GO:0004519">
    <property type="term" value="F:endonuclease activity"/>
    <property type="evidence" value="ECO:0007669"/>
    <property type="project" value="UniProtKB-KW"/>
</dbReference>
<geneLocation type="mitochondrion" evidence="2"/>
<dbReference type="InterPro" id="IPR027434">
    <property type="entry name" value="Homing_endonucl"/>
</dbReference>
<dbReference type="InterPro" id="IPR051289">
    <property type="entry name" value="LAGLIDADG_Endonuclease"/>
</dbReference>
<reference evidence="2" key="2">
    <citation type="submission" date="2020-01" db="EMBL/GenBank/DDBJ databases">
        <authorList>
            <person name="Brankovics B."/>
            <person name="Van Diepeningen A.D."/>
            <person name="De Hoog G.S."/>
            <person name="Van Der Lee T.A.J."/>
            <person name="Waalwijk C."/>
        </authorList>
    </citation>
    <scope>NUCLEOTIDE SEQUENCE</scope>
    <source>
        <strain evidence="2">CBS 100057</strain>
    </source>
</reference>
<evidence type="ECO:0000259" key="1">
    <source>
        <dbReference type="Pfam" id="PF00961"/>
    </source>
</evidence>
<dbReference type="Gene3D" id="3.10.28.10">
    <property type="entry name" value="Homing endonucleases"/>
    <property type="match status" value="2"/>
</dbReference>
<keyword evidence="2" id="KW-0255">Endonuclease</keyword>
<protein>
    <submittedName>
        <fullName evidence="2">LAGLIDADG endonuclease</fullName>
    </submittedName>
</protein>
<reference evidence="2" key="1">
    <citation type="journal article" date="2020" name="Front. Microbiol.">
        <title>Detecting Introgression Between Members of the Fusarium fujikuroi and F. oxysporum Species Complexes by Comparative Mitogenomics.</title>
        <authorList>
            <person name="Brankovics B."/>
            <person name="van Diepeningen A.D."/>
            <person name="de Hoog G.S."/>
            <person name="van der Lee T.A.J."/>
            <person name="Waalwijk C."/>
        </authorList>
    </citation>
    <scope>NUCLEOTIDE SEQUENCE</scope>
    <source>
        <strain evidence="2">CBS 100057</strain>
    </source>
</reference>
<accession>A0A6M4B2F8</accession>